<keyword evidence="3" id="KW-1185">Reference proteome</keyword>
<dbReference type="RefSeq" id="WP_248476410.1">
    <property type="nucleotide sequence ID" value="NZ_JALPRF010000001.1"/>
</dbReference>
<dbReference type="EMBL" id="JALPRF010000001">
    <property type="protein sequence ID" value="MCK8491772.1"/>
    <property type="molecule type" value="Genomic_DNA"/>
</dbReference>
<sequence>MKDIRGSLWRKWDLHFHTMSSYDYENKSVTNQEIVDELIRNEIEVVAVTDHHTIDVIRIKALQKLGEGKITFLPGIEFLGEVRGREPLHYIAIFAEDCDLDYVWGQIENGTEIKHIKGRKKEPNQVYCDLLDTTKLIKELGGLITIHAGSKTNGIENITHSLAHNLAQKEDIARAVDIFELGDEKDIQAYNTHVIPFLQREIEKTLPLIICSDNHNVKKYSIKQNLWIKGDKSFSTLRQLINHPDRAYIGSKPPGLQIVESNPTKYIEKIIINKKVSSVFEETWFNNVEIAINPGLVAIIGNKGNGKSALTDILGLCGNTHNHSGFSFLHPKKFWESKRKKAENFEATLTWKNGKTITCCLSHEIDVNQEERIKYIPQSYLERLCASIEEGAFEDELKDIIFSHIPKYDRLGQNSLDELITLKTQVIRDQIEKIKGELSILNSKILILEEKQNPAYLSKLEENLRLKEDELSAHIQLKPAFQEPPTVDGEQFDDTNSSINTLRSELNANSIQLQNASSEIGRLNKEIELLSQRKQSLIALAISLSKEKEINKEVLEKFDIDVEEILVFKIDTNSLQNLIALKEENVSDLETTIGQESYLIKRQNQIQLELSELQNNLNKPARLYQEYLTNLEKWKIGESDIIGDSDNEGSIENIKFLISYVKNELNHDIRERVAERKKLIKDIFDKKIEILDIYKELYKSVTDFIGSHDTLMDSYKITFDTLFKESGLFSKFESIINFTSAGTFYGVSEGLSHLRDLFDECSFSSSEETYSFVFKILDSIKYDTRQGRRVHKEVRNQLKAGNTPIDLYNFICNLDYLIPAYDLKLSNKNVSTLSPGERGALLLIFYLILDNNHIPLIIDQPEENLDNQSVYKLLVPFIKMAKSNRQVIIVTHNPNLAVVCDADQIIYVRIDKENKNEVFVQSGGLENSEISAKIVEILEGTYPAFFTRKNTYNIASKVA</sequence>
<dbReference type="Gene3D" id="3.20.20.140">
    <property type="entry name" value="Metal-dependent hydrolases"/>
    <property type="match status" value="1"/>
</dbReference>
<reference evidence="2 3" key="1">
    <citation type="submission" date="2022-04" db="EMBL/GenBank/DDBJ databases">
        <title>Spirosoma sp. strain RP8 genome sequencing and assembly.</title>
        <authorList>
            <person name="Jung Y."/>
        </authorList>
    </citation>
    <scope>NUCLEOTIDE SEQUENCE [LARGE SCALE GENOMIC DNA]</scope>
    <source>
        <strain evidence="2 3">RP8</strain>
    </source>
</reference>
<comment type="caution">
    <text evidence="2">The sequence shown here is derived from an EMBL/GenBank/DDBJ whole genome shotgun (WGS) entry which is preliminary data.</text>
</comment>
<evidence type="ECO:0000256" key="1">
    <source>
        <dbReference type="SAM" id="Coils"/>
    </source>
</evidence>
<accession>A0ABT0HHY3</accession>
<evidence type="ECO:0008006" key="4">
    <source>
        <dbReference type="Google" id="ProtNLM"/>
    </source>
</evidence>
<dbReference type="SUPFAM" id="SSF52540">
    <property type="entry name" value="P-loop containing nucleoside triphosphate hydrolases"/>
    <property type="match status" value="1"/>
</dbReference>
<organism evidence="2 3">
    <name type="scientific">Spirosoma liriopis</name>
    <dbReference type="NCBI Taxonomy" id="2937440"/>
    <lineage>
        <taxon>Bacteria</taxon>
        <taxon>Pseudomonadati</taxon>
        <taxon>Bacteroidota</taxon>
        <taxon>Cytophagia</taxon>
        <taxon>Cytophagales</taxon>
        <taxon>Cytophagaceae</taxon>
        <taxon>Spirosoma</taxon>
    </lineage>
</organism>
<feature type="coiled-coil region" evidence="1">
    <location>
        <begin position="431"/>
        <end position="540"/>
    </location>
</feature>
<protein>
    <recommendedName>
        <fullName evidence="4">AAA family ATPase</fullName>
    </recommendedName>
</protein>
<dbReference type="InterPro" id="IPR016195">
    <property type="entry name" value="Pol/histidinol_Pase-like"/>
</dbReference>
<evidence type="ECO:0000313" key="2">
    <source>
        <dbReference type="EMBL" id="MCK8491772.1"/>
    </source>
</evidence>
<dbReference type="Proteomes" id="UP001202180">
    <property type="component" value="Unassembled WGS sequence"/>
</dbReference>
<evidence type="ECO:0000313" key="3">
    <source>
        <dbReference type="Proteomes" id="UP001202180"/>
    </source>
</evidence>
<dbReference type="NCBIfam" id="NF045780">
    <property type="entry name" value="TrlF_fam_ATP"/>
    <property type="match status" value="1"/>
</dbReference>
<name>A0ABT0HHY3_9BACT</name>
<proteinExistence type="predicted"/>
<dbReference type="InterPro" id="IPR054787">
    <property type="entry name" value="TrlF_ATPase"/>
</dbReference>
<dbReference type="InterPro" id="IPR027417">
    <property type="entry name" value="P-loop_NTPase"/>
</dbReference>
<dbReference type="Gene3D" id="3.40.50.300">
    <property type="entry name" value="P-loop containing nucleotide triphosphate hydrolases"/>
    <property type="match status" value="2"/>
</dbReference>
<keyword evidence="1" id="KW-0175">Coiled coil</keyword>
<dbReference type="SUPFAM" id="SSF89550">
    <property type="entry name" value="PHP domain-like"/>
    <property type="match status" value="1"/>
</dbReference>
<gene>
    <name evidence="2" type="ORF">M0L20_07900</name>
</gene>